<dbReference type="InterPro" id="IPR050633">
    <property type="entry name" value="Neuropilin_MCO_CoagFactor"/>
</dbReference>
<dbReference type="SUPFAM" id="SSF49785">
    <property type="entry name" value="Galactose-binding domain-like"/>
    <property type="match status" value="1"/>
</dbReference>
<sequence length="52" mass="5839">MRVTGLITQGAKRIGSPEYVKSYKVAYSDDGKAWSMFKVKDTDEDVVRRGTP</sequence>
<evidence type="ECO:0000256" key="1">
    <source>
        <dbReference type="ARBA" id="ARBA00023157"/>
    </source>
</evidence>
<feature type="domain" description="F5/8 type C" evidence="2">
    <location>
        <begin position="1"/>
        <end position="52"/>
    </location>
</feature>
<dbReference type="PROSITE" id="PS50022">
    <property type="entry name" value="FA58C_3"/>
    <property type="match status" value="1"/>
</dbReference>
<comment type="caution">
    <text evidence="3">The sequence shown here is derived from an EMBL/GenBank/DDBJ whole genome shotgun (WGS) entry which is preliminary data.</text>
</comment>
<evidence type="ECO:0000313" key="3">
    <source>
        <dbReference type="EMBL" id="KAL0183368.1"/>
    </source>
</evidence>
<dbReference type="InterPro" id="IPR000421">
    <property type="entry name" value="FA58C"/>
</dbReference>
<protein>
    <recommendedName>
        <fullName evidence="2">F5/8 type C domain-containing protein</fullName>
    </recommendedName>
</protein>
<accession>A0ABD0QAT8</accession>
<name>A0ABD0QAT8_CIRMR</name>
<evidence type="ECO:0000259" key="2">
    <source>
        <dbReference type="PROSITE" id="PS50022"/>
    </source>
</evidence>
<dbReference type="AlphaFoldDB" id="A0ABD0QAT8"/>
<feature type="non-terminal residue" evidence="3">
    <location>
        <position position="52"/>
    </location>
</feature>
<dbReference type="InterPro" id="IPR008979">
    <property type="entry name" value="Galactose-bd-like_sf"/>
</dbReference>
<dbReference type="Proteomes" id="UP001529510">
    <property type="component" value="Unassembled WGS sequence"/>
</dbReference>
<reference evidence="3 4" key="1">
    <citation type="submission" date="2024-05" db="EMBL/GenBank/DDBJ databases">
        <title>Genome sequencing and assembly of Indian major carp, Cirrhinus mrigala (Hamilton, 1822).</title>
        <authorList>
            <person name="Mohindra V."/>
            <person name="Chowdhury L.M."/>
            <person name="Lal K."/>
            <person name="Jena J.K."/>
        </authorList>
    </citation>
    <scope>NUCLEOTIDE SEQUENCE [LARGE SCALE GENOMIC DNA]</scope>
    <source>
        <strain evidence="3">CM1030</strain>
        <tissue evidence="3">Blood</tissue>
    </source>
</reference>
<proteinExistence type="predicted"/>
<dbReference type="EMBL" id="JAMKFB020000010">
    <property type="protein sequence ID" value="KAL0183368.1"/>
    <property type="molecule type" value="Genomic_DNA"/>
</dbReference>
<dbReference type="PANTHER" id="PTHR46806:SF9">
    <property type="entry name" value="EGF-LIKE REPEAT AND DISCOIDIN I-LIKE DOMAIN-CONTAINING PROTEIN 3 PRECURSOR"/>
    <property type="match status" value="1"/>
</dbReference>
<dbReference type="Gene3D" id="2.60.120.260">
    <property type="entry name" value="Galactose-binding domain-like"/>
    <property type="match status" value="1"/>
</dbReference>
<keyword evidence="4" id="KW-1185">Reference proteome</keyword>
<keyword evidence="1" id="KW-1015">Disulfide bond</keyword>
<dbReference type="PANTHER" id="PTHR46806">
    <property type="entry name" value="F5/8 TYPE C DOMAIN-CONTAINING PROTEIN"/>
    <property type="match status" value="1"/>
</dbReference>
<evidence type="ECO:0000313" key="4">
    <source>
        <dbReference type="Proteomes" id="UP001529510"/>
    </source>
</evidence>
<gene>
    <name evidence="3" type="ORF">M9458_022743</name>
</gene>
<organism evidence="3 4">
    <name type="scientific">Cirrhinus mrigala</name>
    <name type="common">Mrigala</name>
    <dbReference type="NCBI Taxonomy" id="683832"/>
    <lineage>
        <taxon>Eukaryota</taxon>
        <taxon>Metazoa</taxon>
        <taxon>Chordata</taxon>
        <taxon>Craniata</taxon>
        <taxon>Vertebrata</taxon>
        <taxon>Euteleostomi</taxon>
        <taxon>Actinopterygii</taxon>
        <taxon>Neopterygii</taxon>
        <taxon>Teleostei</taxon>
        <taxon>Ostariophysi</taxon>
        <taxon>Cypriniformes</taxon>
        <taxon>Cyprinidae</taxon>
        <taxon>Labeoninae</taxon>
        <taxon>Labeonini</taxon>
        <taxon>Cirrhinus</taxon>
    </lineage>
</organism>
<dbReference type="Pfam" id="PF00754">
    <property type="entry name" value="F5_F8_type_C"/>
    <property type="match status" value="1"/>
</dbReference>